<evidence type="ECO:0000256" key="1">
    <source>
        <dbReference type="ARBA" id="ARBA00008683"/>
    </source>
</evidence>
<dbReference type="GO" id="GO:0006508">
    <property type="term" value="P:proteolysis"/>
    <property type="evidence" value="ECO:0007669"/>
    <property type="project" value="UniProtKB-KW"/>
</dbReference>
<feature type="transmembrane region" description="Helical" evidence="5">
    <location>
        <begin position="98"/>
        <end position="116"/>
    </location>
</feature>
<dbReference type="InterPro" id="IPR029045">
    <property type="entry name" value="ClpP/crotonase-like_dom_sf"/>
</dbReference>
<dbReference type="EMBL" id="JACHDE010000005">
    <property type="protein sequence ID" value="MBB5401268.1"/>
    <property type="molecule type" value="Genomic_DNA"/>
</dbReference>
<organism evidence="7 8">
    <name type="scientific">Paraburkholderia youngii</name>
    <dbReference type="NCBI Taxonomy" id="2782701"/>
    <lineage>
        <taxon>Bacteria</taxon>
        <taxon>Pseudomonadati</taxon>
        <taxon>Pseudomonadota</taxon>
        <taxon>Betaproteobacteria</taxon>
        <taxon>Burkholderiales</taxon>
        <taxon>Burkholderiaceae</taxon>
        <taxon>Paraburkholderia</taxon>
    </lineage>
</organism>
<dbReference type="InterPro" id="IPR002142">
    <property type="entry name" value="Peptidase_S49"/>
</dbReference>
<evidence type="ECO:0000256" key="4">
    <source>
        <dbReference type="ARBA" id="ARBA00022825"/>
    </source>
</evidence>
<feature type="domain" description="Peptidase S49" evidence="6">
    <location>
        <begin position="196"/>
        <end position="337"/>
    </location>
</feature>
<accession>A0A7W8L7C2</accession>
<comment type="caution">
    <text evidence="7">The sequence shown here is derived from an EMBL/GenBank/DDBJ whole genome shotgun (WGS) entry which is preliminary data.</text>
</comment>
<dbReference type="PANTHER" id="PTHR42987:SF8">
    <property type="entry name" value="PROTEINASE"/>
    <property type="match status" value="1"/>
</dbReference>
<evidence type="ECO:0000313" key="8">
    <source>
        <dbReference type="Proteomes" id="UP000592820"/>
    </source>
</evidence>
<evidence type="ECO:0000256" key="2">
    <source>
        <dbReference type="ARBA" id="ARBA00022670"/>
    </source>
</evidence>
<protein>
    <submittedName>
        <fullName evidence="7">Protease-4</fullName>
        <ecNumber evidence="7">3.4.21.-</ecNumber>
    </submittedName>
</protein>
<dbReference type="SUPFAM" id="SSF52096">
    <property type="entry name" value="ClpP/crotonase"/>
    <property type="match status" value="1"/>
</dbReference>
<dbReference type="Gene3D" id="6.20.330.10">
    <property type="match status" value="1"/>
</dbReference>
<dbReference type="Pfam" id="PF01343">
    <property type="entry name" value="Peptidase_S49"/>
    <property type="match status" value="1"/>
</dbReference>
<keyword evidence="5" id="KW-0472">Membrane</keyword>
<keyword evidence="5" id="KW-0812">Transmembrane</keyword>
<dbReference type="EC" id="3.4.21.-" evidence="7"/>
<dbReference type="PANTHER" id="PTHR42987">
    <property type="entry name" value="PEPTIDASE S49"/>
    <property type="match status" value="1"/>
</dbReference>
<proteinExistence type="inferred from homology"/>
<dbReference type="InterPro" id="IPR047272">
    <property type="entry name" value="S49_SppA_C"/>
</dbReference>
<comment type="similarity">
    <text evidence="1">Belongs to the peptidase S49 family.</text>
</comment>
<dbReference type="AlphaFoldDB" id="A0A7W8L7C2"/>
<keyword evidence="2 7" id="KW-0645">Protease</keyword>
<keyword evidence="3 7" id="KW-0378">Hydrolase</keyword>
<dbReference type="GO" id="GO:0008236">
    <property type="term" value="F:serine-type peptidase activity"/>
    <property type="evidence" value="ECO:0007669"/>
    <property type="project" value="UniProtKB-KW"/>
</dbReference>
<keyword evidence="4" id="KW-0720">Serine protease</keyword>
<evidence type="ECO:0000259" key="6">
    <source>
        <dbReference type="Pfam" id="PF01343"/>
    </source>
</evidence>
<evidence type="ECO:0000256" key="3">
    <source>
        <dbReference type="ARBA" id="ARBA00022801"/>
    </source>
</evidence>
<reference evidence="7 8" key="1">
    <citation type="submission" date="2020-08" db="EMBL/GenBank/DDBJ databases">
        <title>Genomic Encyclopedia of Type Strains, Phase IV (KMG-V): Genome sequencing to study the core and pangenomes of soil and plant-associated prokaryotes.</title>
        <authorList>
            <person name="Whitman W."/>
        </authorList>
    </citation>
    <scope>NUCLEOTIDE SEQUENCE [LARGE SCALE GENOMIC DNA]</scope>
    <source>
        <strain evidence="7 8">JPY162</strain>
    </source>
</reference>
<evidence type="ECO:0000256" key="5">
    <source>
        <dbReference type="SAM" id="Phobius"/>
    </source>
</evidence>
<dbReference type="Gene3D" id="3.90.226.10">
    <property type="entry name" value="2-enoyl-CoA Hydratase, Chain A, domain 1"/>
    <property type="match status" value="1"/>
</dbReference>
<name>A0A7W8L7C2_9BURK</name>
<evidence type="ECO:0000313" key="7">
    <source>
        <dbReference type="EMBL" id="MBB5401268.1"/>
    </source>
</evidence>
<sequence>MGRVAGAGCGPCRSRNAIRLRVVRYSGCLTANCCRSRADFLSNFSTVRMSDNLTPGKDPSSGGRSGAAADQPGWERAALERIALAAINEQRAARRWRIFFRFLFLGVLALVVWGVLSFSGGRVATTGRHTAMVSLDGEISTDTNANAQDVNTALDSAFEDSNTAGVILYCNSPGGSPVQAGIINSEVRRLRGKYPSIPLYVVVGDMCASGGYYAAAAAEKIYVDKASIVGSIGVLMDSFGFTGLMDKLGIQRRLHTSGENKGFFDPFSPETPKMDEHAQVMLDQIHSQFIDAVRQGRGKRLHETPDMFSGLFWTGQKSVELGLADGFGDPDYVAREIFKAPDIVDYTVKESITDRVARKFGAAVGAGAVRAMALGAKMNLR</sequence>
<dbReference type="CDD" id="cd07023">
    <property type="entry name" value="S49_Sppa_N_C"/>
    <property type="match status" value="1"/>
</dbReference>
<gene>
    <name evidence="7" type="ORF">HDG41_003333</name>
</gene>
<dbReference type="Proteomes" id="UP000592820">
    <property type="component" value="Unassembled WGS sequence"/>
</dbReference>
<keyword evidence="5" id="KW-1133">Transmembrane helix</keyword>